<dbReference type="Proteomes" id="UP000558688">
    <property type="component" value="Unassembled WGS sequence"/>
</dbReference>
<sequence length="30" mass="3104">MAPPQLGATFVPGGFDDYCMPEVVAPAPPK</sequence>
<reference evidence="1" key="1">
    <citation type="submission" date="2020-02" db="EMBL/GenBank/DDBJ databases">
        <title>Identification and distribution of gene clusters putatively required for synthesis of sphingolipid metabolism inhibitors in phylogenetically diverse species of the filamentous fungus Fusarium.</title>
        <authorList>
            <person name="Kim H.-S."/>
            <person name="Busman M."/>
            <person name="Brown D.W."/>
            <person name="Divon H."/>
            <person name="Uhlig S."/>
            <person name="Proctor R.H."/>
        </authorList>
    </citation>
    <scope>NUCLEOTIDE SEQUENCE [LARGE SCALE GENOMIC DNA]</scope>
    <source>
        <strain evidence="1">NRRL 39464</strain>
    </source>
</reference>
<gene>
    <name evidence="1" type="ORF">FOXYS1_16201</name>
</gene>
<proteinExistence type="predicted"/>
<evidence type="ECO:0000313" key="2">
    <source>
        <dbReference type="Proteomes" id="UP000558688"/>
    </source>
</evidence>
<protein>
    <submittedName>
        <fullName evidence="1">Uncharacterized protein</fullName>
    </submittedName>
</protein>
<dbReference type="AlphaFoldDB" id="A0A8H4YFF8"/>
<name>A0A8H4YFF8_FUSOX</name>
<comment type="caution">
    <text evidence="1">The sequence shown here is derived from an EMBL/GenBank/DDBJ whole genome shotgun (WGS) entry which is preliminary data.</text>
</comment>
<feature type="non-terminal residue" evidence="1">
    <location>
        <position position="30"/>
    </location>
</feature>
<organism evidence="1 2">
    <name type="scientific">Fusarium oxysporum</name>
    <name type="common">Fusarium vascular wilt</name>
    <dbReference type="NCBI Taxonomy" id="5507"/>
    <lineage>
        <taxon>Eukaryota</taxon>
        <taxon>Fungi</taxon>
        <taxon>Dikarya</taxon>
        <taxon>Ascomycota</taxon>
        <taxon>Pezizomycotina</taxon>
        <taxon>Sordariomycetes</taxon>
        <taxon>Hypocreomycetidae</taxon>
        <taxon>Hypocreales</taxon>
        <taxon>Nectriaceae</taxon>
        <taxon>Fusarium</taxon>
        <taxon>Fusarium oxysporum species complex</taxon>
    </lineage>
</organism>
<dbReference type="EMBL" id="JAAFOW010005276">
    <property type="protein sequence ID" value="KAF5226876.1"/>
    <property type="molecule type" value="Genomic_DNA"/>
</dbReference>
<accession>A0A8H4YFF8</accession>
<evidence type="ECO:0000313" key="1">
    <source>
        <dbReference type="EMBL" id="KAF5226876.1"/>
    </source>
</evidence>